<feature type="compositionally biased region" description="Polar residues" evidence="5">
    <location>
        <begin position="406"/>
        <end position="420"/>
    </location>
</feature>
<dbReference type="InterPro" id="IPR036652">
    <property type="entry name" value="YjeF_N_dom_sf"/>
</dbReference>
<protein>
    <recommendedName>
        <fullName evidence="4">NAD(P)H-hydrate epimerase</fullName>
        <ecNumber evidence="4">5.1.99.6</ecNumber>
    </recommendedName>
    <alternativeName>
        <fullName evidence="4">NAD(P)HX epimerase</fullName>
    </alternativeName>
</protein>
<keyword evidence="4" id="KW-0520">NAD</keyword>
<dbReference type="GO" id="GO:0033962">
    <property type="term" value="P:P-body assembly"/>
    <property type="evidence" value="ECO:0007669"/>
    <property type="project" value="TreeGrafter"/>
</dbReference>
<keyword evidence="3 4" id="KW-0963">Cytoplasm</keyword>
<dbReference type="FunFam" id="3.40.50.10260:FF:000007">
    <property type="entry name" value="YjeF N-terminal domain-like protein"/>
    <property type="match status" value="1"/>
</dbReference>
<evidence type="ECO:0000256" key="2">
    <source>
        <dbReference type="ARBA" id="ARBA00006610"/>
    </source>
</evidence>
<dbReference type="SMART" id="SM01199">
    <property type="entry name" value="FDF"/>
    <property type="match status" value="1"/>
</dbReference>
<feature type="region of interest" description="Disordered" evidence="5">
    <location>
        <begin position="194"/>
        <end position="264"/>
    </location>
</feature>
<accession>A0A093VXD1</accession>
<dbReference type="PANTHER" id="PTHR13612:SF0">
    <property type="entry name" value="ENHANCER OF MRNA-DECAPPING PROTEIN 3"/>
    <property type="match status" value="1"/>
</dbReference>
<dbReference type="Pfam" id="PF09532">
    <property type="entry name" value="FDF"/>
    <property type="match status" value="1"/>
</dbReference>
<dbReference type="Gene3D" id="3.40.50.10260">
    <property type="entry name" value="YjeF N-terminal domain"/>
    <property type="match status" value="1"/>
</dbReference>
<dbReference type="PROSITE" id="PS51385">
    <property type="entry name" value="YJEF_N"/>
    <property type="match status" value="1"/>
</dbReference>
<dbReference type="GO" id="GO:0000932">
    <property type="term" value="C:P-body"/>
    <property type="evidence" value="ECO:0007669"/>
    <property type="project" value="UniProtKB-SubCell"/>
</dbReference>
<feature type="binding site" evidence="4">
    <location>
        <position position="613"/>
    </location>
    <ligand>
        <name>(6S)-NADPHX</name>
        <dbReference type="ChEBI" id="CHEBI:64076"/>
    </ligand>
</feature>
<dbReference type="PROSITE" id="PS51512">
    <property type="entry name" value="DFDF"/>
    <property type="match status" value="1"/>
</dbReference>
<sequence>MASDFVGYTVLVTLSSPPNSQIRGTVANILGQRLTLHDDKLLMSAAVTLLWNGQHFPSYTIDAAGIADLEVSSSQAQAPSHHPSAPNVPQTASTQLRYSQPPPVPQRQPFVDPAIVSFSAAPSNPVTKQTPVAALLSRTDSFLGSTSSVLSVDTAHPPQTTERHDSTVTAILTEPFSSITLDKAVDIEEEAVNEVPFGNSGKGSTKRGKRGGRNKGQDHSGNGWRQTAFVEPARPRLHTGYPADDDVIQSRGKHRKNNRKAYAENSNGWATEDATDIQELGDFDFQGNLSKFDKRRVFDEIRNDDTTADEDRLVSFNKRPKPGTNGGKNLHWSENVLDSTLAQWNSEAGETETETSDDKFSSGNYSNRDRSKPPGKAQLTKKSSLVLGQAAMSASFGSVGRGSIPSPRNISPMPNRQSGRVSPPNGANGPSTGSLRLTTTNRLCPTVSPLQMLEVEQLAVTELGLTEDMIVENAGRGIAEAAVGRLGSDAAAPAVLVLTGNHRTGGRAIAAARHLKNRGHRVTLCLLGLEHETELLENCRKQLEIFKKIGGRVLRWEELSARLLTPDFSVDLVIDALFGMHIAFEDLRSDDQATACEMIAWVNRSNLVVISVDIPSGISAATGDVGIIQGSRLSMVSDFVVCLGAPKTGVMQALQSGEGNSWQITVADIGISHVVWRKYGTRRRHGVDFGNRWVVNLKYQPAAA</sequence>
<dbReference type="GO" id="GO:0031087">
    <property type="term" value="P:deadenylation-independent decapping of nuclear-transcribed mRNA"/>
    <property type="evidence" value="ECO:0007669"/>
    <property type="project" value="TreeGrafter"/>
</dbReference>
<evidence type="ECO:0000256" key="4">
    <source>
        <dbReference type="HAMAP-Rule" id="MF_03159"/>
    </source>
</evidence>
<feature type="domain" description="YjeF N-terminal" evidence="6">
    <location>
        <begin position="452"/>
        <end position="677"/>
    </location>
</feature>
<dbReference type="HAMAP" id="MF_01966">
    <property type="entry name" value="NADHX_epimerase"/>
    <property type="match status" value="1"/>
</dbReference>
<dbReference type="HOGENOM" id="CLU_024328_0_0_1"/>
<gene>
    <name evidence="8" type="ORF">GQ26_0051190</name>
</gene>
<dbReference type="AlphaFoldDB" id="A0A093VXD1"/>
<feature type="binding site" evidence="4">
    <location>
        <position position="575"/>
    </location>
    <ligand>
        <name>K(+)</name>
        <dbReference type="ChEBI" id="CHEBI:29103"/>
    </ligand>
</feature>
<dbReference type="eggNOG" id="KOG2585">
    <property type="taxonomic scope" value="Eukaryota"/>
</dbReference>
<dbReference type="InterPro" id="IPR019050">
    <property type="entry name" value="FDF_dom"/>
</dbReference>
<feature type="compositionally biased region" description="Polar residues" evidence="5">
    <location>
        <begin position="428"/>
        <end position="438"/>
    </location>
</feature>
<dbReference type="GO" id="GO:0003729">
    <property type="term" value="F:mRNA binding"/>
    <property type="evidence" value="ECO:0007669"/>
    <property type="project" value="TreeGrafter"/>
</dbReference>
<dbReference type="NCBIfam" id="TIGR00197">
    <property type="entry name" value="yjeF_nterm"/>
    <property type="match status" value="1"/>
</dbReference>
<dbReference type="InterPro" id="IPR004443">
    <property type="entry name" value="YjeF_N_dom"/>
</dbReference>
<name>A0A093VXD1_TALMA</name>
<feature type="compositionally biased region" description="Basic residues" evidence="5">
    <location>
        <begin position="204"/>
        <end position="213"/>
    </location>
</feature>
<dbReference type="GO" id="GO:0052856">
    <property type="term" value="F:NAD(P)HX epimerase activity"/>
    <property type="evidence" value="ECO:0007669"/>
    <property type="project" value="UniProtKB-UniRule"/>
</dbReference>
<keyword evidence="4" id="KW-0630">Potassium</keyword>
<feature type="binding site" evidence="4">
    <location>
        <position position="616"/>
    </location>
    <ligand>
        <name>K(+)</name>
        <dbReference type="ChEBI" id="CHEBI:29103"/>
    </ligand>
</feature>
<dbReference type="InterPro" id="IPR025762">
    <property type="entry name" value="DFDF"/>
</dbReference>
<feature type="domain" description="DFDF" evidence="7">
    <location>
        <begin position="271"/>
        <end position="307"/>
    </location>
</feature>
<dbReference type="GO" id="GO:0005739">
    <property type="term" value="C:mitochondrion"/>
    <property type="evidence" value="ECO:0007669"/>
    <property type="project" value="UniProtKB-SubCell"/>
</dbReference>
<comment type="cofactor">
    <cofactor evidence="4">
        <name>K(+)</name>
        <dbReference type="ChEBI" id="CHEBI:29103"/>
    </cofactor>
    <text evidence="4">Binds 1 potassium ion per subunit.</text>
</comment>
<keyword evidence="4" id="KW-0413">Isomerase</keyword>
<dbReference type="GO" id="GO:0000166">
    <property type="term" value="F:nucleotide binding"/>
    <property type="evidence" value="ECO:0007669"/>
    <property type="project" value="UniProtKB-KW"/>
</dbReference>
<evidence type="ECO:0000256" key="3">
    <source>
        <dbReference type="ARBA" id="ARBA00022490"/>
    </source>
</evidence>
<dbReference type="SUPFAM" id="SSF64153">
    <property type="entry name" value="YjeF N-terminal domain-like"/>
    <property type="match status" value="1"/>
</dbReference>
<evidence type="ECO:0000256" key="5">
    <source>
        <dbReference type="SAM" id="MobiDB-lite"/>
    </source>
</evidence>
<comment type="function">
    <text evidence="4">Catalyzes the epimerization of the S- and R-forms of NAD(P)HX, a damaged form of NAD(P)H that is a result of enzymatic or heat-dependent hydration. This is a prerequisite for the S-specific NAD(P)H-hydrate dehydratase to allow the repair of both epimers of NAD(P)HX.</text>
</comment>
<dbReference type="EC" id="5.1.99.6" evidence="4"/>
<comment type="subcellular location">
    <subcellularLocation>
        <location evidence="1">Cytoplasm</location>
        <location evidence="1">P-body</location>
    </subcellularLocation>
    <subcellularLocation>
        <location evidence="4">Cytoplasm</location>
    </subcellularLocation>
    <subcellularLocation>
        <location evidence="4">Mitochondrion</location>
    </subcellularLocation>
</comment>
<feature type="region of interest" description="Disordered" evidence="5">
    <location>
        <begin position="345"/>
        <end position="382"/>
    </location>
</feature>
<reference evidence="8" key="1">
    <citation type="journal article" date="2014" name="PLoS Genet.">
        <title>Signature Gene Expression Reveals Novel Clues to the Molecular Mechanisms of Dimorphic Transition in Penicillium marneffei.</title>
        <authorList>
            <person name="Yang E."/>
            <person name="Wang G."/>
            <person name="Cai J."/>
            <person name="Woo P.C."/>
            <person name="Lau S.K."/>
            <person name="Yuen K.-Y."/>
            <person name="Chow W.-N."/>
            <person name="Lin X."/>
        </authorList>
    </citation>
    <scope>NUCLEOTIDE SEQUENCE [LARGE SCALE GENOMIC DNA]</scope>
    <source>
        <strain evidence="8">PM1</strain>
    </source>
</reference>
<feature type="region of interest" description="Disordered" evidence="5">
    <location>
        <begin position="72"/>
        <end position="108"/>
    </location>
</feature>
<keyword evidence="4" id="KW-0547">Nucleotide-binding</keyword>
<feature type="region of interest" description="Disordered" evidence="5">
    <location>
        <begin position="396"/>
        <end position="438"/>
    </location>
</feature>
<dbReference type="EMBL" id="JPOX01000005">
    <property type="protein sequence ID" value="KFX51281.1"/>
    <property type="molecule type" value="Genomic_DNA"/>
</dbReference>
<comment type="catalytic activity">
    <reaction evidence="4">
        <text>(6R)-NADPHX = (6S)-NADPHX</text>
        <dbReference type="Rhea" id="RHEA:32227"/>
        <dbReference type="ChEBI" id="CHEBI:64076"/>
        <dbReference type="ChEBI" id="CHEBI:64077"/>
        <dbReference type="EC" id="5.1.99.6"/>
    </reaction>
</comment>
<evidence type="ECO:0000259" key="6">
    <source>
        <dbReference type="PROSITE" id="PS51385"/>
    </source>
</evidence>
<dbReference type="Pfam" id="PF03853">
    <property type="entry name" value="YjeF_N"/>
    <property type="match status" value="1"/>
</dbReference>
<comment type="similarity">
    <text evidence="2">Belongs to the EDC3 family.</text>
</comment>
<comment type="caution">
    <text evidence="8">The sequence shown here is derived from an EMBL/GenBank/DDBJ whole genome shotgun (WGS) entry which is preliminary data.</text>
</comment>
<feature type="compositionally biased region" description="Polar residues" evidence="5">
    <location>
        <begin position="87"/>
        <end position="98"/>
    </location>
</feature>
<comment type="catalytic activity">
    <reaction evidence="4">
        <text>(6R)-NADHX = (6S)-NADHX</text>
        <dbReference type="Rhea" id="RHEA:32215"/>
        <dbReference type="ChEBI" id="CHEBI:64074"/>
        <dbReference type="ChEBI" id="CHEBI:64075"/>
        <dbReference type="EC" id="5.1.99.6"/>
    </reaction>
</comment>
<evidence type="ECO:0000313" key="8">
    <source>
        <dbReference type="EMBL" id="KFX51281.1"/>
    </source>
</evidence>
<comment type="caution">
    <text evidence="4">Lacks conserved residue(s) required for the propagation of feature annotation.</text>
</comment>
<comment type="similarity">
    <text evidence="4">Belongs to the NnrE/AIBP family.</text>
</comment>
<dbReference type="GO" id="GO:0046872">
    <property type="term" value="F:metal ion binding"/>
    <property type="evidence" value="ECO:0007669"/>
    <property type="project" value="UniProtKB-KW"/>
</dbReference>
<keyword evidence="4" id="KW-0479">Metal-binding</keyword>
<evidence type="ECO:0000256" key="1">
    <source>
        <dbReference type="ARBA" id="ARBA00004201"/>
    </source>
</evidence>
<evidence type="ECO:0000259" key="7">
    <source>
        <dbReference type="PROSITE" id="PS51512"/>
    </source>
</evidence>
<organism evidence="8">
    <name type="scientific">Talaromyces marneffei PM1</name>
    <dbReference type="NCBI Taxonomy" id="1077442"/>
    <lineage>
        <taxon>Eukaryota</taxon>
        <taxon>Fungi</taxon>
        <taxon>Dikarya</taxon>
        <taxon>Ascomycota</taxon>
        <taxon>Pezizomycotina</taxon>
        <taxon>Eurotiomycetes</taxon>
        <taxon>Eurotiomycetidae</taxon>
        <taxon>Eurotiales</taxon>
        <taxon>Trichocomaceae</taxon>
        <taxon>Talaromyces</taxon>
        <taxon>Talaromyces sect. Talaromyces</taxon>
    </lineage>
</organism>
<dbReference type="PANTHER" id="PTHR13612">
    <property type="entry name" value="ENHANCER OF MRNA-DECAPPING PROTEIN 3"/>
    <property type="match status" value="1"/>
</dbReference>
<proteinExistence type="inferred from homology"/>
<keyword evidence="4" id="KW-0496">Mitochondrion</keyword>